<organism evidence="1 2">
    <name type="scientific">Paracoccus sphaerophysae</name>
    <dbReference type="NCBI Taxonomy" id="690417"/>
    <lineage>
        <taxon>Bacteria</taxon>
        <taxon>Pseudomonadati</taxon>
        <taxon>Pseudomonadota</taxon>
        <taxon>Alphaproteobacteria</taxon>
        <taxon>Rhodobacterales</taxon>
        <taxon>Paracoccaceae</taxon>
        <taxon>Paracoccus</taxon>
    </lineage>
</organism>
<reference evidence="1 2" key="2">
    <citation type="submission" date="2014-10" db="EMBL/GenBank/DDBJ databases">
        <title>Paracoccus sanguinis sp. nov., isolated from clinical specimens of New York State patients.</title>
        <authorList>
            <person name="Mingle L.A."/>
            <person name="Cole J.A."/>
            <person name="Lapierre P."/>
            <person name="Musser K.A."/>
        </authorList>
    </citation>
    <scope>NUCLEOTIDE SEQUENCE [LARGE SCALE GENOMIC DNA]</scope>
    <source>
        <strain evidence="1 2">HAMBI 3106</strain>
    </source>
</reference>
<dbReference type="OrthoDB" id="7854578at2"/>
<dbReference type="Proteomes" id="UP000029917">
    <property type="component" value="Unassembled WGS sequence"/>
</dbReference>
<dbReference type="AlphaFoldDB" id="A0A099EYY0"/>
<protein>
    <recommendedName>
        <fullName evidence="3">N-acetyltransferase domain-containing protein</fullName>
    </recommendedName>
</protein>
<evidence type="ECO:0008006" key="3">
    <source>
        <dbReference type="Google" id="ProtNLM"/>
    </source>
</evidence>
<accession>A0A099EYY0</accession>
<name>A0A099EYY0_9RHOB</name>
<evidence type="ECO:0000313" key="1">
    <source>
        <dbReference type="EMBL" id="KGJ03191.1"/>
    </source>
</evidence>
<gene>
    <name evidence="1" type="ORF">IC63_13655</name>
</gene>
<comment type="caution">
    <text evidence="1">The sequence shown here is derived from an EMBL/GenBank/DDBJ whole genome shotgun (WGS) entry which is preliminary data.</text>
</comment>
<proteinExistence type="predicted"/>
<evidence type="ECO:0000313" key="2">
    <source>
        <dbReference type="Proteomes" id="UP000029917"/>
    </source>
</evidence>
<keyword evidence="2" id="KW-1185">Reference proteome</keyword>
<sequence>MTLPRETTLTVSDIPEIRGLLDEIWAATYGDAGSPVFTDDYLEWLYGGPMQDRHLLIGYRATGGRLVGFRAFLFRQCILGRPVPAYISTHLTVRHDLGLADRLAVLKGAGRPRCLERFPDSLLISFYEAGKPLVRRRRTEAEALGHSFVEQEFAQHLVNLRRLAAWAGQPGAEPCELRPLCKADMPALVRLSAAAPPDVLAWTPDPHTLWHHVSGSAQPVALAALRGGDLVAGLAAYVMTARRSDGDTRVLVCDRLIGDDPVAVNTLMRAALDRASALACRGVVVENATGLAPEIRAAAGLVQTSRRMLLTVWSVDAPGPIRGYAGDVK</sequence>
<dbReference type="EMBL" id="JRKS01000055">
    <property type="protein sequence ID" value="KGJ03191.1"/>
    <property type="molecule type" value="Genomic_DNA"/>
</dbReference>
<dbReference type="RefSeq" id="WP_036721024.1">
    <property type="nucleotide sequence ID" value="NZ_JRKS01000055.1"/>
</dbReference>
<reference evidence="1 2" key="1">
    <citation type="submission" date="2014-09" db="EMBL/GenBank/DDBJ databases">
        <authorList>
            <person name="McGinnis J.M."/>
            <person name="Wolfgang W.J."/>
        </authorList>
    </citation>
    <scope>NUCLEOTIDE SEQUENCE [LARGE SCALE GENOMIC DNA]</scope>
    <source>
        <strain evidence="1 2">HAMBI 3106</strain>
    </source>
</reference>